<dbReference type="PANTHER" id="PTHR30160">
    <property type="entry name" value="TETRAACYLDISACCHARIDE 4'-KINASE-RELATED"/>
    <property type="match status" value="1"/>
</dbReference>
<gene>
    <name evidence="3" type="ORF">DEO45_05755</name>
</gene>
<keyword evidence="4" id="KW-1185">Reference proteome</keyword>
<dbReference type="Pfam" id="PF01075">
    <property type="entry name" value="Glyco_transf_9"/>
    <property type="match status" value="1"/>
</dbReference>
<dbReference type="CDD" id="cd03789">
    <property type="entry name" value="GT9_LPS_heptosyltransferase"/>
    <property type="match status" value="1"/>
</dbReference>
<sequence>MVPSALLPQDAPAPPRIASRWRDVFRRRVLSLFLGRLFAAVERQLCEPGQLPARGIHRILICRPNHRLGNAILVSPLLAEVEALYPGAEIDLVVGGEAASHLFANRFQVRRIFSLPRKIARHLWRTRGLLRELRRNSYDLAIDSSQGSQSGRLLLLMVKARFKLGFPDPETKPGSAWHGLPCPDHLAQRGVFLLRAARGQEQGRPYPPLNLDLSDGEKQQARRALANILGTSPLLPAGRTIVGIFANATGAKCYGEDWWQRFVGALMEQRPDVLLVDVLAEHGRSQLGGDFAPYYTRDLRRLASMVANMDGFISADCGVMHLAAASGTPTLGLFSVTAPSKYAPYGGLNGAIDTHGMSAAEVAGMAADWLGGVVPAAQPQPAVPSMRDGAAFPFRG</sequence>
<keyword evidence="1" id="KW-0328">Glycosyltransferase</keyword>
<dbReference type="GO" id="GO:0009244">
    <property type="term" value="P:lipopolysaccharide core region biosynthetic process"/>
    <property type="evidence" value="ECO:0007669"/>
    <property type="project" value="TreeGrafter"/>
</dbReference>
<dbReference type="PANTHER" id="PTHR30160:SF1">
    <property type="entry name" value="LIPOPOLYSACCHARIDE 1,2-N-ACETYLGLUCOSAMINETRANSFERASE-RELATED"/>
    <property type="match status" value="1"/>
</dbReference>
<reference evidence="3 4" key="1">
    <citation type="submission" date="2018-05" db="EMBL/GenBank/DDBJ databases">
        <title>Draft genome sequence of Rhodanobacter denitrificans Yn1 isolated from gold copper mine.</title>
        <authorList>
            <person name="Yang N."/>
            <person name="Mazhar H.S."/>
            <person name="Rensing C."/>
        </authorList>
    </citation>
    <scope>NUCLEOTIDE SEQUENCE [LARGE SCALE GENOMIC DNA]</scope>
    <source>
        <strain evidence="3 4">Yn1</strain>
    </source>
</reference>
<evidence type="ECO:0000256" key="2">
    <source>
        <dbReference type="ARBA" id="ARBA00022679"/>
    </source>
</evidence>
<proteinExistence type="predicted"/>
<dbReference type="GO" id="GO:0008713">
    <property type="term" value="F:ADP-heptose-lipopolysaccharide heptosyltransferase activity"/>
    <property type="evidence" value="ECO:0007669"/>
    <property type="project" value="TreeGrafter"/>
</dbReference>
<dbReference type="InterPro" id="IPR002201">
    <property type="entry name" value="Glyco_trans_9"/>
</dbReference>
<evidence type="ECO:0000313" key="4">
    <source>
        <dbReference type="Proteomes" id="UP000252387"/>
    </source>
</evidence>
<dbReference type="AlphaFoldDB" id="A0A368KEK2"/>
<keyword evidence="2 3" id="KW-0808">Transferase</keyword>
<dbReference type="EMBL" id="QFWQ01000004">
    <property type="protein sequence ID" value="RCS30340.1"/>
    <property type="molecule type" value="Genomic_DNA"/>
</dbReference>
<dbReference type="InterPro" id="IPR051199">
    <property type="entry name" value="LPS_LOS_Heptosyltrfase"/>
</dbReference>
<dbReference type="OrthoDB" id="9781892at2"/>
<dbReference type="SUPFAM" id="SSF53756">
    <property type="entry name" value="UDP-Glycosyltransferase/glycogen phosphorylase"/>
    <property type="match status" value="1"/>
</dbReference>
<protein>
    <submittedName>
        <fullName evidence="3">Lipopolysaccharide heptosyltransferase family protein</fullName>
    </submittedName>
</protein>
<organism evidence="3 4">
    <name type="scientific">Rhodanobacter denitrificans</name>
    <dbReference type="NCBI Taxonomy" id="666685"/>
    <lineage>
        <taxon>Bacteria</taxon>
        <taxon>Pseudomonadati</taxon>
        <taxon>Pseudomonadota</taxon>
        <taxon>Gammaproteobacteria</taxon>
        <taxon>Lysobacterales</taxon>
        <taxon>Rhodanobacteraceae</taxon>
        <taxon>Rhodanobacter</taxon>
    </lineage>
</organism>
<evidence type="ECO:0000313" key="3">
    <source>
        <dbReference type="EMBL" id="RCS30340.1"/>
    </source>
</evidence>
<evidence type="ECO:0000256" key="1">
    <source>
        <dbReference type="ARBA" id="ARBA00022676"/>
    </source>
</evidence>
<name>A0A368KEK2_9GAMM</name>
<dbReference type="Gene3D" id="3.40.50.2000">
    <property type="entry name" value="Glycogen Phosphorylase B"/>
    <property type="match status" value="2"/>
</dbReference>
<comment type="caution">
    <text evidence="3">The sequence shown here is derived from an EMBL/GenBank/DDBJ whole genome shotgun (WGS) entry which is preliminary data.</text>
</comment>
<dbReference type="GO" id="GO:0005829">
    <property type="term" value="C:cytosol"/>
    <property type="evidence" value="ECO:0007669"/>
    <property type="project" value="TreeGrafter"/>
</dbReference>
<accession>A0A368KEK2</accession>
<dbReference type="Proteomes" id="UP000252387">
    <property type="component" value="Unassembled WGS sequence"/>
</dbReference>